<evidence type="ECO:0000313" key="3">
    <source>
        <dbReference type="Proteomes" id="UP000299102"/>
    </source>
</evidence>
<protein>
    <submittedName>
        <fullName evidence="2">Uncharacterized protein</fullName>
    </submittedName>
</protein>
<organism evidence="2 3">
    <name type="scientific">Eumeta variegata</name>
    <name type="common">Bagworm moth</name>
    <name type="synonym">Eumeta japonica</name>
    <dbReference type="NCBI Taxonomy" id="151549"/>
    <lineage>
        <taxon>Eukaryota</taxon>
        <taxon>Metazoa</taxon>
        <taxon>Ecdysozoa</taxon>
        <taxon>Arthropoda</taxon>
        <taxon>Hexapoda</taxon>
        <taxon>Insecta</taxon>
        <taxon>Pterygota</taxon>
        <taxon>Neoptera</taxon>
        <taxon>Endopterygota</taxon>
        <taxon>Lepidoptera</taxon>
        <taxon>Glossata</taxon>
        <taxon>Ditrysia</taxon>
        <taxon>Tineoidea</taxon>
        <taxon>Psychidae</taxon>
        <taxon>Oiketicinae</taxon>
        <taxon>Eumeta</taxon>
    </lineage>
</organism>
<name>A0A4C1VT97_EUMVA</name>
<reference evidence="2 3" key="1">
    <citation type="journal article" date="2019" name="Commun. Biol.">
        <title>The bagworm genome reveals a unique fibroin gene that provides high tensile strength.</title>
        <authorList>
            <person name="Kono N."/>
            <person name="Nakamura H."/>
            <person name="Ohtoshi R."/>
            <person name="Tomita M."/>
            <person name="Numata K."/>
            <person name="Arakawa K."/>
        </authorList>
    </citation>
    <scope>NUCLEOTIDE SEQUENCE [LARGE SCALE GENOMIC DNA]</scope>
</reference>
<dbReference type="EMBL" id="BGZK01000401">
    <property type="protein sequence ID" value="GBP41547.1"/>
    <property type="molecule type" value="Genomic_DNA"/>
</dbReference>
<feature type="region of interest" description="Disordered" evidence="1">
    <location>
        <begin position="149"/>
        <end position="172"/>
    </location>
</feature>
<evidence type="ECO:0000313" key="2">
    <source>
        <dbReference type="EMBL" id="GBP41547.1"/>
    </source>
</evidence>
<gene>
    <name evidence="2" type="ORF">EVAR_20354_1</name>
</gene>
<dbReference type="Proteomes" id="UP000299102">
    <property type="component" value="Unassembled WGS sequence"/>
</dbReference>
<keyword evidence="3" id="KW-1185">Reference proteome</keyword>
<comment type="caution">
    <text evidence="2">The sequence shown here is derived from an EMBL/GenBank/DDBJ whole genome shotgun (WGS) entry which is preliminary data.</text>
</comment>
<dbReference type="OrthoDB" id="10017160at2759"/>
<accession>A0A4C1VT97</accession>
<feature type="compositionally biased region" description="Basic and acidic residues" evidence="1">
    <location>
        <begin position="161"/>
        <end position="172"/>
    </location>
</feature>
<sequence length="172" mass="19746">MLLMAMCTTAAHRLPFALLGIRKRGRRKGRVALYLRSTVQFSDTACAEFALLRLHALCTQRIHTRKRKVQVYERSRMHPIESECRPSQHCNTSKRVFITQNSVENAQQSLDQHPTAFGNEAPCKTTIYNRFVKFKGGCVNLRNKLRDGRPTSVNNKNIDAPYDRNRQACDLP</sequence>
<proteinExistence type="predicted"/>
<dbReference type="AlphaFoldDB" id="A0A4C1VT97"/>
<evidence type="ECO:0000256" key="1">
    <source>
        <dbReference type="SAM" id="MobiDB-lite"/>
    </source>
</evidence>